<dbReference type="InterPro" id="IPR005904">
    <property type="entry name" value="Hxn_phspho_trans"/>
</dbReference>
<evidence type="ECO:0000256" key="8">
    <source>
        <dbReference type="ARBA" id="ARBA00022676"/>
    </source>
</evidence>
<evidence type="ECO:0000256" key="15">
    <source>
        <dbReference type="ARBA" id="ARBA00049402"/>
    </source>
</evidence>
<dbReference type="PANTHER" id="PTHR43340:SF1">
    <property type="entry name" value="HYPOXANTHINE PHOSPHORIBOSYLTRANSFERASE"/>
    <property type="match status" value="1"/>
</dbReference>
<dbReference type="GO" id="GO:0000166">
    <property type="term" value="F:nucleotide binding"/>
    <property type="evidence" value="ECO:0007669"/>
    <property type="project" value="UniProtKB-KW"/>
</dbReference>
<organism evidence="18 19">
    <name type="scientific">Amylolactobacillus amylotrophicus DSM 20534</name>
    <dbReference type="NCBI Taxonomy" id="1423722"/>
    <lineage>
        <taxon>Bacteria</taxon>
        <taxon>Bacillati</taxon>
        <taxon>Bacillota</taxon>
        <taxon>Bacilli</taxon>
        <taxon>Lactobacillales</taxon>
        <taxon>Lactobacillaceae</taxon>
        <taxon>Amylolactobacillus</taxon>
    </lineage>
</organism>
<comment type="caution">
    <text evidence="18">The sequence shown here is derived from an EMBL/GenBank/DDBJ whole genome shotgun (WGS) entry which is preliminary data.</text>
</comment>
<comment type="pathway">
    <text evidence="5">Purine metabolism; GMP biosynthesis via salvage pathway; GMP from guanine: step 1/1.</text>
</comment>
<dbReference type="Pfam" id="PF00156">
    <property type="entry name" value="Pribosyltran"/>
    <property type="match status" value="1"/>
</dbReference>
<keyword evidence="8 16" id="KW-0328">Glycosyltransferase</keyword>
<evidence type="ECO:0000256" key="11">
    <source>
        <dbReference type="ARBA" id="ARBA00022726"/>
    </source>
</evidence>
<dbReference type="AlphaFoldDB" id="A0A0R1GX84"/>
<dbReference type="CDD" id="cd06223">
    <property type="entry name" value="PRTases_typeI"/>
    <property type="match status" value="1"/>
</dbReference>
<dbReference type="FunFam" id="3.40.50.2020:FF:000006">
    <property type="entry name" value="Hypoxanthine phosphoribosyltransferase"/>
    <property type="match status" value="1"/>
</dbReference>
<dbReference type="GO" id="GO:0052657">
    <property type="term" value="F:guanine phosphoribosyltransferase activity"/>
    <property type="evidence" value="ECO:0007669"/>
    <property type="project" value="UniProtKB-ARBA"/>
</dbReference>
<dbReference type="PATRIC" id="fig|1423722.3.peg.572"/>
<feature type="domain" description="Phosphoribosyltransferase" evidence="17">
    <location>
        <begin position="21"/>
        <end position="159"/>
    </location>
</feature>
<dbReference type="GO" id="GO:0005829">
    <property type="term" value="C:cytosol"/>
    <property type="evidence" value="ECO:0007669"/>
    <property type="project" value="TreeGrafter"/>
</dbReference>
<evidence type="ECO:0000256" key="10">
    <source>
        <dbReference type="ARBA" id="ARBA00022723"/>
    </source>
</evidence>
<dbReference type="GO" id="GO:0046100">
    <property type="term" value="P:hypoxanthine metabolic process"/>
    <property type="evidence" value="ECO:0007669"/>
    <property type="project" value="TreeGrafter"/>
</dbReference>
<keyword evidence="9 16" id="KW-0808">Transferase</keyword>
<evidence type="ECO:0000256" key="7">
    <source>
        <dbReference type="ARBA" id="ARBA00022490"/>
    </source>
</evidence>
<dbReference type="RefSeq" id="WP_054745824.1">
    <property type="nucleotide sequence ID" value="NZ_AZCV01000001.1"/>
</dbReference>
<dbReference type="UniPathway" id="UPA00909">
    <property type="reaction ID" value="UER00887"/>
</dbReference>
<evidence type="ECO:0000256" key="16">
    <source>
        <dbReference type="RuleBase" id="RU364099"/>
    </source>
</evidence>
<evidence type="ECO:0000256" key="9">
    <source>
        <dbReference type="ARBA" id="ARBA00022679"/>
    </source>
</evidence>
<keyword evidence="19" id="KW-1185">Reference proteome</keyword>
<comment type="catalytic activity">
    <reaction evidence="14">
        <text>GMP + diphosphate = guanine + 5-phospho-alpha-D-ribose 1-diphosphate</text>
        <dbReference type="Rhea" id="RHEA:25424"/>
        <dbReference type="ChEBI" id="CHEBI:16235"/>
        <dbReference type="ChEBI" id="CHEBI:33019"/>
        <dbReference type="ChEBI" id="CHEBI:58017"/>
        <dbReference type="ChEBI" id="CHEBI:58115"/>
        <dbReference type="EC" id="2.4.2.8"/>
    </reaction>
    <physiologicalReaction direction="right-to-left" evidence="14">
        <dbReference type="Rhea" id="RHEA:25426"/>
    </physiologicalReaction>
</comment>
<reference evidence="18 19" key="1">
    <citation type="journal article" date="2015" name="Genome Announc.">
        <title>Expanding the biotechnology potential of lactobacilli through comparative genomics of 213 strains and associated genera.</title>
        <authorList>
            <person name="Sun Z."/>
            <person name="Harris H.M."/>
            <person name="McCann A."/>
            <person name="Guo C."/>
            <person name="Argimon S."/>
            <person name="Zhang W."/>
            <person name="Yang X."/>
            <person name="Jeffery I.B."/>
            <person name="Cooney J.C."/>
            <person name="Kagawa T.F."/>
            <person name="Liu W."/>
            <person name="Song Y."/>
            <person name="Salvetti E."/>
            <person name="Wrobel A."/>
            <person name="Rasinkangas P."/>
            <person name="Parkhill J."/>
            <person name="Rea M.C."/>
            <person name="O'Sullivan O."/>
            <person name="Ritari J."/>
            <person name="Douillard F.P."/>
            <person name="Paul Ross R."/>
            <person name="Yang R."/>
            <person name="Briner A.E."/>
            <person name="Felis G.E."/>
            <person name="de Vos W.M."/>
            <person name="Barrangou R."/>
            <person name="Klaenhammer T.R."/>
            <person name="Caufield P.W."/>
            <person name="Cui Y."/>
            <person name="Zhang H."/>
            <person name="O'Toole P.W."/>
        </authorList>
    </citation>
    <scope>NUCLEOTIDE SEQUENCE [LARGE SCALE GENOMIC DNA]</scope>
    <source>
        <strain evidence="18 19">DSM 20534</strain>
    </source>
</reference>
<sequence>MDNDILKVLYSKEQLHEFNVKLAAELKRDYAGKYPLMVCILKGAVLFMTDLVRELDEYVELDFMDVSSYGGGTESSGDVKILKDLDTSVKGRDVIIVEDIVDTGATLVALMKLFETRQANSVKVCSLLDKPSRREEEVQVDYVGVTVPNEFVVGYGLDYAEKYRNLPYIGVLKPEIYSK</sequence>
<dbReference type="GO" id="GO:0006178">
    <property type="term" value="P:guanine salvage"/>
    <property type="evidence" value="ECO:0007669"/>
    <property type="project" value="TreeGrafter"/>
</dbReference>
<evidence type="ECO:0000256" key="13">
    <source>
        <dbReference type="ARBA" id="ARBA00022842"/>
    </source>
</evidence>
<name>A0A0R1GX84_9LACO</name>
<dbReference type="EC" id="2.4.2.8" evidence="16"/>
<dbReference type="NCBIfam" id="TIGR01203">
    <property type="entry name" value="HGPRTase"/>
    <property type="match status" value="1"/>
</dbReference>
<evidence type="ECO:0000256" key="4">
    <source>
        <dbReference type="ARBA" id="ARBA00004669"/>
    </source>
</evidence>
<keyword evidence="7 16" id="KW-0963">Cytoplasm</keyword>
<gene>
    <name evidence="18" type="ORF">FC62_GL000562</name>
</gene>
<evidence type="ECO:0000256" key="3">
    <source>
        <dbReference type="ARBA" id="ARBA00004496"/>
    </source>
</evidence>
<comment type="cofactor">
    <cofactor evidence="1 16">
        <name>Mg(2+)</name>
        <dbReference type="ChEBI" id="CHEBI:18420"/>
    </cofactor>
</comment>
<evidence type="ECO:0000313" key="18">
    <source>
        <dbReference type="EMBL" id="KRK38870.1"/>
    </source>
</evidence>
<comment type="subcellular location">
    <subcellularLocation>
        <location evidence="3 16">Cytoplasm</location>
    </subcellularLocation>
</comment>
<evidence type="ECO:0000256" key="1">
    <source>
        <dbReference type="ARBA" id="ARBA00001946"/>
    </source>
</evidence>
<keyword evidence="13 16" id="KW-0460">Magnesium</keyword>
<dbReference type="InterPro" id="IPR029057">
    <property type="entry name" value="PRTase-like"/>
</dbReference>
<dbReference type="GO" id="GO:0000287">
    <property type="term" value="F:magnesium ion binding"/>
    <property type="evidence" value="ECO:0007669"/>
    <property type="project" value="TreeGrafter"/>
</dbReference>
<comment type="catalytic activity">
    <reaction evidence="15">
        <text>IMP + diphosphate = hypoxanthine + 5-phospho-alpha-D-ribose 1-diphosphate</text>
        <dbReference type="Rhea" id="RHEA:17973"/>
        <dbReference type="ChEBI" id="CHEBI:17368"/>
        <dbReference type="ChEBI" id="CHEBI:33019"/>
        <dbReference type="ChEBI" id="CHEBI:58017"/>
        <dbReference type="ChEBI" id="CHEBI:58053"/>
        <dbReference type="EC" id="2.4.2.8"/>
    </reaction>
    <physiologicalReaction direction="right-to-left" evidence="15">
        <dbReference type="Rhea" id="RHEA:17975"/>
    </physiologicalReaction>
</comment>
<comment type="function">
    <text evidence="2">Purine salvage pathway enzyme that catalyzes the transfer of the ribosyl-5-phosphate group from 5-phospho-alpha-D-ribose 1-diphosphate (PRPP) to the N9 position of the 6-oxopurines hypoxanthine and guanine to form the corresponding ribonucleotides IMP (inosine 5'-monophosphate) and GMP (guanosine 5'-monophosphate), with the release of PPi.</text>
</comment>
<dbReference type="GO" id="GO:0032264">
    <property type="term" value="P:IMP salvage"/>
    <property type="evidence" value="ECO:0007669"/>
    <property type="project" value="UniProtKB-UniPathway"/>
</dbReference>
<evidence type="ECO:0000256" key="2">
    <source>
        <dbReference type="ARBA" id="ARBA00002049"/>
    </source>
</evidence>
<dbReference type="Proteomes" id="UP000050909">
    <property type="component" value="Unassembled WGS sequence"/>
</dbReference>
<evidence type="ECO:0000259" key="17">
    <source>
        <dbReference type="Pfam" id="PF00156"/>
    </source>
</evidence>
<proteinExistence type="inferred from homology"/>
<dbReference type="InterPro" id="IPR000836">
    <property type="entry name" value="PRTase_dom"/>
</dbReference>
<evidence type="ECO:0000256" key="5">
    <source>
        <dbReference type="ARBA" id="ARBA00004676"/>
    </source>
</evidence>
<dbReference type="PANTHER" id="PTHR43340">
    <property type="entry name" value="HYPOXANTHINE-GUANINE PHOSPHORIBOSYLTRANSFERASE"/>
    <property type="match status" value="1"/>
</dbReference>
<evidence type="ECO:0000313" key="19">
    <source>
        <dbReference type="Proteomes" id="UP000050909"/>
    </source>
</evidence>
<dbReference type="GO" id="GO:0006166">
    <property type="term" value="P:purine ribonucleoside salvage"/>
    <property type="evidence" value="ECO:0007669"/>
    <property type="project" value="UniProtKB-KW"/>
</dbReference>
<accession>A0A0R1GX84</accession>
<dbReference type="Gene3D" id="3.40.50.2020">
    <property type="match status" value="1"/>
</dbReference>
<evidence type="ECO:0000256" key="12">
    <source>
        <dbReference type="ARBA" id="ARBA00022741"/>
    </source>
</evidence>
<protein>
    <recommendedName>
        <fullName evidence="16">Hypoxanthine phosphoribosyltransferase</fullName>
        <ecNumber evidence="16">2.4.2.8</ecNumber>
    </recommendedName>
</protein>
<keyword evidence="12 16" id="KW-0547">Nucleotide-binding</keyword>
<dbReference type="GO" id="GO:0032263">
    <property type="term" value="P:GMP salvage"/>
    <property type="evidence" value="ECO:0007669"/>
    <property type="project" value="UniProtKB-UniPathway"/>
</dbReference>
<dbReference type="SUPFAM" id="SSF53271">
    <property type="entry name" value="PRTase-like"/>
    <property type="match status" value="1"/>
</dbReference>
<comment type="similarity">
    <text evidence="6 16">Belongs to the purine/pyrimidine phosphoribosyltransferase family.</text>
</comment>
<keyword evidence="11 16" id="KW-0660">Purine salvage</keyword>
<evidence type="ECO:0000256" key="14">
    <source>
        <dbReference type="ARBA" id="ARBA00048811"/>
    </source>
</evidence>
<comment type="pathway">
    <text evidence="4 16">Purine metabolism; IMP biosynthesis via salvage pathway; IMP from hypoxanthine: step 1/1.</text>
</comment>
<dbReference type="GO" id="GO:0004422">
    <property type="term" value="F:hypoxanthine phosphoribosyltransferase activity"/>
    <property type="evidence" value="ECO:0007669"/>
    <property type="project" value="InterPro"/>
</dbReference>
<dbReference type="EMBL" id="AZCV01000001">
    <property type="protein sequence ID" value="KRK38870.1"/>
    <property type="molecule type" value="Genomic_DNA"/>
</dbReference>
<evidence type="ECO:0000256" key="6">
    <source>
        <dbReference type="ARBA" id="ARBA00008391"/>
    </source>
</evidence>
<keyword evidence="10 16" id="KW-0479">Metal-binding</keyword>
<dbReference type="UniPathway" id="UPA00591">
    <property type="reaction ID" value="UER00648"/>
</dbReference>
<dbReference type="InterPro" id="IPR050408">
    <property type="entry name" value="HGPRT"/>
</dbReference>